<dbReference type="PANTHER" id="PTHR38011:SF11">
    <property type="entry name" value="2,5-DIAMINO-6-RIBOSYLAMINO-4(3H)-PYRIMIDINONE 5'-PHOSPHATE REDUCTASE"/>
    <property type="match status" value="1"/>
</dbReference>
<name>A0ABT2Y5Q6_9MOLU</name>
<dbReference type="Gene3D" id="3.40.430.10">
    <property type="entry name" value="Dihydrofolate Reductase, subunit A"/>
    <property type="match status" value="1"/>
</dbReference>
<dbReference type="RefSeq" id="WP_263608236.1">
    <property type="nucleotide sequence ID" value="NZ_JAOVQM010000003.1"/>
</dbReference>
<gene>
    <name evidence="2" type="ORF">N7548_04430</name>
</gene>
<reference evidence="2" key="1">
    <citation type="submission" date="2022-09" db="EMBL/GenBank/DDBJ databases">
        <title>Novel Mycoplasma species identified in domestic and wild animals.</title>
        <authorList>
            <person name="Volokhov D.V."/>
            <person name="Furtak V.A."/>
            <person name="Zagorodnyaya T.A."/>
        </authorList>
    </citation>
    <scope>NUCLEOTIDE SEQUENCE</scope>
    <source>
        <strain evidence="2">Oakley</strain>
    </source>
</reference>
<dbReference type="Proteomes" id="UP001177160">
    <property type="component" value="Unassembled WGS sequence"/>
</dbReference>
<dbReference type="InterPro" id="IPR050765">
    <property type="entry name" value="Riboflavin_Biosynth_HTPR"/>
</dbReference>
<dbReference type="SUPFAM" id="SSF53597">
    <property type="entry name" value="Dihydrofolate reductase-like"/>
    <property type="match status" value="1"/>
</dbReference>
<dbReference type="InterPro" id="IPR024072">
    <property type="entry name" value="DHFR-like_dom_sf"/>
</dbReference>
<dbReference type="PANTHER" id="PTHR38011">
    <property type="entry name" value="DIHYDROFOLATE REDUCTASE FAMILY PROTEIN (AFU_ORTHOLOGUE AFUA_8G06820)"/>
    <property type="match status" value="1"/>
</dbReference>
<sequence length="175" mass="19513">MRKVILYIACSLDGFISRDNDSIDFLAGQTNEVVDFGYDQFLASVDTLILGSKTYSELINHISVGVWPYVGKKVYVFSNRLKGSNEEVTFVDGDVVQFVESLKQTEGSDIWVVGGRGVIDPLLKAKAIDRYIITLMPNIIGSGKRLFPQLDSDTLLKLVSAETFNGMVMLTYEKR</sequence>
<dbReference type="InterPro" id="IPR002734">
    <property type="entry name" value="RibDG_C"/>
</dbReference>
<accession>A0ABT2Y5Q6</accession>
<evidence type="ECO:0000313" key="2">
    <source>
        <dbReference type="EMBL" id="MCV2232071.1"/>
    </source>
</evidence>
<comment type="caution">
    <text evidence="2">The sequence shown here is derived from an EMBL/GenBank/DDBJ whole genome shotgun (WGS) entry which is preliminary data.</text>
</comment>
<proteinExistence type="predicted"/>
<protein>
    <submittedName>
        <fullName evidence="2">Dihydrofolate reductase family protein</fullName>
    </submittedName>
</protein>
<evidence type="ECO:0000259" key="1">
    <source>
        <dbReference type="Pfam" id="PF01872"/>
    </source>
</evidence>
<evidence type="ECO:0000313" key="3">
    <source>
        <dbReference type="Proteomes" id="UP001177160"/>
    </source>
</evidence>
<keyword evidence="3" id="KW-1185">Reference proteome</keyword>
<feature type="domain" description="Bacterial bifunctional deaminase-reductase C-terminal" evidence="1">
    <location>
        <begin position="2"/>
        <end position="166"/>
    </location>
</feature>
<dbReference type="EMBL" id="JAOVQM010000003">
    <property type="protein sequence ID" value="MCV2232071.1"/>
    <property type="molecule type" value="Genomic_DNA"/>
</dbReference>
<dbReference type="Pfam" id="PF01872">
    <property type="entry name" value="RibD_C"/>
    <property type="match status" value="1"/>
</dbReference>
<organism evidence="2 3">
    <name type="scientific">Paracholeplasma manati</name>
    <dbReference type="NCBI Taxonomy" id="591373"/>
    <lineage>
        <taxon>Bacteria</taxon>
        <taxon>Bacillati</taxon>
        <taxon>Mycoplasmatota</taxon>
        <taxon>Mollicutes</taxon>
        <taxon>Acholeplasmatales</taxon>
        <taxon>Acholeplasmataceae</taxon>
        <taxon>Paracholeplasma</taxon>
    </lineage>
</organism>